<reference evidence="1" key="1">
    <citation type="submission" date="2022-10" db="EMBL/GenBank/DDBJ databases">
        <title>Shewanella flava sp. nov, isolated from the estuary of the Fenhe River into the Yellow River.</title>
        <authorList>
            <person name="Li Y."/>
        </authorList>
    </citation>
    <scope>NUCLEOTIDE SEQUENCE</scope>
    <source>
        <strain evidence="1">FYR11-62</strain>
    </source>
</reference>
<dbReference type="RefSeq" id="WP_264724884.1">
    <property type="nucleotide sequence ID" value="NZ_JAPDMX010000003.1"/>
</dbReference>
<accession>A0ABT3I5S1</accession>
<proteinExistence type="predicted"/>
<dbReference type="EMBL" id="JAPDMX010000003">
    <property type="protein sequence ID" value="MCW3171392.1"/>
    <property type="molecule type" value="Genomic_DNA"/>
</dbReference>
<gene>
    <name evidence="1" type="ORF">OHT75_02730</name>
</gene>
<organism evidence="1 2">
    <name type="scientific">Shewanella subflava</name>
    <dbReference type="NCBI Taxonomy" id="2986476"/>
    <lineage>
        <taxon>Bacteria</taxon>
        <taxon>Pseudomonadati</taxon>
        <taxon>Pseudomonadota</taxon>
        <taxon>Gammaproteobacteria</taxon>
        <taxon>Alteromonadales</taxon>
        <taxon>Shewanellaceae</taxon>
        <taxon>Shewanella</taxon>
    </lineage>
</organism>
<sequence>MKTNATFKHLLMYYRNNKCLLCIHAKSGDNIQIAQYLGALDCLYWQALGNGLTNLAKGIRRTITHSYRFHQVRLPCHPFEIIATIETRPDNAHPGEQIDIEDLIRGAA</sequence>
<evidence type="ECO:0000313" key="2">
    <source>
        <dbReference type="Proteomes" id="UP001163714"/>
    </source>
</evidence>
<dbReference type="Proteomes" id="UP001163714">
    <property type="component" value="Unassembled WGS sequence"/>
</dbReference>
<keyword evidence="2" id="KW-1185">Reference proteome</keyword>
<comment type="caution">
    <text evidence="1">The sequence shown here is derived from an EMBL/GenBank/DDBJ whole genome shotgun (WGS) entry which is preliminary data.</text>
</comment>
<name>A0ABT3I5S1_9GAMM</name>
<protein>
    <submittedName>
        <fullName evidence="1">Uncharacterized protein</fullName>
    </submittedName>
</protein>
<evidence type="ECO:0000313" key="1">
    <source>
        <dbReference type="EMBL" id="MCW3171392.1"/>
    </source>
</evidence>